<feature type="compositionally biased region" description="Basic and acidic residues" evidence="6">
    <location>
        <begin position="465"/>
        <end position="477"/>
    </location>
</feature>
<dbReference type="Pfam" id="PF13898">
    <property type="entry name" value="MINDY-3_4_CD"/>
    <property type="match status" value="2"/>
</dbReference>
<gene>
    <name evidence="8" type="ORF">BcabD6B2_08040</name>
</gene>
<dbReference type="SUPFAM" id="SSF50978">
    <property type="entry name" value="WD40 repeat-like"/>
    <property type="match status" value="1"/>
</dbReference>
<dbReference type="GO" id="GO:0005634">
    <property type="term" value="C:nucleus"/>
    <property type="evidence" value="ECO:0007669"/>
    <property type="project" value="UniProtKB-SubCell"/>
</dbReference>
<accession>A0AAV4LNH2</accession>
<organism evidence="8 9">
    <name type="scientific">Babesia caballi</name>
    <dbReference type="NCBI Taxonomy" id="5871"/>
    <lineage>
        <taxon>Eukaryota</taxon>
        <taxon>Sar</taxon>
        <taxon>Alveolata</taxon>
        <taxon>Apicomplexa</taxon>
        <taxon>Aconoidasida</taxon>
        <taxon>Piroplasmida</taxon>
        <taxon>Babesiidae</taxon>
        <taxon>Babesia</taxon>
    </lineage>
</organism>
<feature type="region of interest" description="Disordered" evidence="6">
    <location>
        <begin position="259"/>
        <end position="502"/>
    </location>
</feature>
<feature type="compositionally biased region" description="Polar residues" evidence="6">
    <location>
        <begin position="416"/>
        <end position="433"/>
    </location>
</feature>
<feature type="compositionally biased region" description="Basic residues" evidence="6">
    <location>
        <begin position="331"/>
        <end position="354"/>
    </location>
</feature>
<dbReference type="GO" id="GO:0071108">
    <property type="term" value="P:protein K48-linked deubiquitination"/>
    <property type="evidence" value="ECO:0007669"/>
    <property type="project" value="InterPro"/>
</dbReference>
<comment type="subcellular location">
    <subcellularLocation>
        <location evidence="1">Nucleus</location>
    </subcellularLocation>
</comment>
<dbReference type="GO" id="GO:0004843">
    <property type="term" value="F:cysteine-type deubiquitinase activity"/>
    <property type="evidence" value="ECO:0007669"/>
    <property type="project" value="UniProtKB-EC"/>
</dbReference>
<dbReference type="InterPro" id="IPR012972">
    <property type="entry name" value="NLE"/>
</dbReference>
<evidence type="ECO:0000256" key="2">
    <source>
        <dbReference type="ARBA" id="ARBA00011074"/>
    </source>
</evidence>
<evidence type="ECO:0000256" key="6">
    <source>
        <dbReference type="SAM" id="MobiDB-lite"/>
    </source>
</evidence>
<proteinExistence type="inferred from homology"/>
<dbReference type="EMBL" id="BPLF01000001">
    <property type="protein sequence ID" value="GIX61369.1"/>
    <property type="molecule type" value="Genomic_DNA"/>
</dbReference>
<dbReference type="GO" id="GO:1990380">
    <property type="term" value="F:K48-linked deubiquitinase activity"/>
    <property type="evidence" value="ECO:0007669"/>
    <property type="project" value="InterPro"/>
</dbReference>
<dbReference type="PANTHER" id="PTHR12473:SF8">
    <property type="entry name" value="UBIQUITIN CARBOXYL-TERMINAL HYDROLASE MINDY-4-RELATED"/>
    <property type="match status" value="1"/>
</dbReference>
<feature type="domain" description="Deubiquitinating enzyme MINDY-3/4 conserved" evidence="7">
    <location>
        <begin position="612"/>
        <end position="1005"/>
    </location>
</feature>
<evidence type="ECO:0000256" key="4">
    <source>
        <dbReference type="ARBA" id="ARBA00022737"/>
    </source>
</evidence>
<comment type="similarity">
    <text evidence="2">Belongs to the MINDY deubiquitinase family. FAM188 subfamily.</text>
</comment>
<dbReference type="Gene3D" id="2.130.10.10">
    <property type="entry name" value="YVTN repeat-like/Quinoprotein amine dehydrogenase"/>
    <property type="match status" value="1"/>
</dbReference>
<dbReference type="Pfam" id="PF08154">
    <property type="entry name" value="NLE"/>
    <property type="match status" value="1"/>
</dbReference>
<comment type="caution">
    <text evidence="8">The sequence shown here is derived from an EMBL/GenBank/DDBJ whole genome shotgun (WGS) entry which is preliminary data.</text>
</comment>
<keyword evidence="3" id="KW-0853">WD repeat</keyword>
<dbReference type="GO" id="GO:0006508">
    <property type="term" value="P:proteolysis"/>
    <property type="evidence" value="ECO:0007669"/>
    <property type="project" value="UniProtKB-KW"/>
</dbReference>
<name>A0AAV4LNH2_BABCB</name>
<dbReference type="SMART" id="SM01174">
    <property type="entry name" value="DUF4205"/>
    <property type="match status" value="1"/>
</dbReference>
<evidence type="ECO:0000256" key="1">
    <source>
        <dbReference type="ARBA" id="ARBA00004123"/>
    </source>
</evidence>
<protein>
    <submittedName>
        <fullName evidence="8">Microtubule-associated protein</fullName>
    </submittedName>
</protein>
<feature type="compositionally biased region" description="Basic residues" evidence="6">
    <location>
        <begin position="379"/>
        <end position="390"/>
    </location>
</feature>
<keyword evidence="4" id="KW-0677">Repeat</keyword>
<dbReference type="Proteomes" id="UP001497744">
    <property type="component" value="Unassembled WGS sequence"/>
</dbReference>
<dbReference type="InterPro" id="IPR036322">
    <property type="entry name" value="WD40_repeat_dom_sf"/>
</dbReference>
<reference evidence="8 9" key="1">
    <citation type="submission" date="2021-06" db="EMBL/GenBank/DDBJ databases">
        <title>Genome sequence of Babesia caballi.</title>
        <authorList>
            <person name="Yamagishi J."/>
            <person name="Kidaka T."/>
            <person name="Ochi A."/>
        </authorList>
    </citation>
    <scope>NUCLEOTIDE SEQUENCE [LARGE SCALE GENOMIC DNA]</scope>
    <source>
        <strain evidence="8">USDA-D6B2</strain>
    </source>
</reference>
<evidence type="ECO:0000313" key="9">
    <source>
        <dbReference type="Proteomes" id="UP001497744"/>
    </source>
</evidence>
<keyword evidence="9" id="KW-1185">Reference proteome</keyword>
<dbReference type="RefSeq" id="XP_067713440.1">
    <property type="nucleotide sequence ID" value="XM_067857339.1"/>
</dbReference>
<evidence type="ECO:0000256" key="3">
    <source>
        <dbReference type="ARBA" id="ARBA00022574"/>
    </source>
</evidence>
<dbReference type="SMART" id="SM00320">
    <property type="entry name" value="WD40"/>
    <property type="match status" value="2"/>
</dbReference>
<dbReference type="PANTHER" id="PTHR12473">
    <property type="entry name" value="UBIQUITIN CARBOXYL-TERMINAL HYDROLASE MINDY-4-RELATED"/>
    <property type="match status" value="1"/>
</dbReference>
<dbReference type="InterPro" id="IPR039785">
    <property type="entry name" value="MINY3/4"/>
</dbReference>
<evidence type="ECO:0000259" key="7">
    <source>
        <dbReference type="SMART" id="SM01174"/>
    </source>
</evidence>
<dbReference type="InterPro" id="IPR001680">
    <property type="entry name" value="WD40_rpt"/>
</dbReference>
<sequence>MEPTEQAKAAQPPAAEIHAELENGTRPEYGLDDSSFMLPTSIDRAGLSRMINDLLGLEEPVAFDILFRDEPLRTTLAEKLEQHQVESETTIKLVYVLAVTEPEETEVDTLNDWISGVAFTSHLGNPYRRDPKCAAHFATSCFDGHVAVYAADRLQKLAEFTTENKSATAVALHSSSDIGSHIEIVCGHINGLLEVYCLDAAVHKPTRNLVATSHSDTDTIASIALDAKGTLLAAAGSGKHIFVYDNVAIMHNYLNADETGSERSKRSLGGDTVEPLSTLSKHTKTVTVRAKVRGANGTRAALGVPGWPNRRVGRQEGDTTGNVPVREGNHLPRRQRRLLGNLHRPRGRHARRLATQRQGRGETAKHPRRRDQLQPDSQRRHRHVRPRGHRREGTPGESKPPLGCGTRRDRRVAGQTVRQDSAANGTAERTANNPYPPVYRREPRPSDSGRGWMILPHAAGPSGDCADHSRRSPELRNRGKGAKMSSNTSDSTRSKDDMELNDVESDDDLKLALKLSLEEYKSKAAAEARFSTQLSGFFGNMDDARPEEVLKHPDDRVSMSFILGEMHQFHRIIKNEVESAAEQIKTNADNADVRGEPRASVAVSRNRLADLVETLFGSEEHRLATSENIRAWCKQGFRFEDDPAAFWGLKQQYPGPCGVLASIQAYILQCLLFHNGMYGSMELLQQSEPEEAVLLQLREVYFNFIRLDHPDFPEGRRRFTRRIAFRVAAHSRVARGALRRPLQRHAHLPLHGHPLRAAAATGNPGRRRPNAPQNLASAAHAIIYNTNYVYVEFDNIADVASHLLKNLHLLMCEMGVMSFTLSVLATRGVEAVRSDMDDPTHPLVGNYGHSEQELVNLLLQGRAVSNVFDGEEVIQDGDPSLSYKLKGITAQGSVGFLTEREATRHCKVGSFYKNPRFPVWVIGSFSHYSVLFSINADSCRRTEREIQADAALKVWGCLDPDDNKFISKSLLSALLDMLAVPTLYQDACAHILTDSTIVLQASFLEWYLDRIGAAAGDARAGKLTLFHYNGQDALMPLCKVAVERVAPDVLQGLRATMGTDVSYGVDSAILGYAQGSSAEVAKAVWTRWPNTRVCAQPMLKMKPAAVLGESVPAPAL</sequence>
<dbReference type="InterPro" id="IPR015943">
    <property type="entry name" value="WD40/YVTN_repeat-like_dom_sf"/>
</dbReference>
<keyword evidence="5" id="KW-0539">Nucleus</keyword>
<evidence type="ECO:0000313" key="8">
    <source>
        <dbReference type="EMBL" id="GIX61369.1"/>
    </source>
</evidence>
<dbReference type="GeneID" id="94192852"/>
<dbReference type="InterPro" id="IPR025257">
    <property type="entry name" value="MINDY-3/4_CD"/>
</dbReference>
<evidence type="ECO:0000256" key="5">
    <source>
        <dbReference type="ARBA" id="ARBA00023242"/>
    </source>
</evidence>
<dbReference type="AlphaFoldDB" id="A0AAV4LNH2"/>
<feature type="compositionally biased region" description="Basic and acidic residues" evidence="6">
    <location>
        <begin position="359"/>
        <end position="373"/>
    </location>
</feature>